<dbReference type="SMART" id="SM00020">
    <property type="entry name" value="Tryp_SPc"/>
    <property type="match status" value="1"/>
</dbReference>
<dbReference type="InterPro" id="IPR001314">
    <property type="entry name" value="Peptidase_S1A"/>
</dbReference>
<keyword evidence="5" id="KW-1015">Disulfide bond</keyword>
<dbReference type="Proteomes" id="UP000594454">
    <property type="component" value="Chromosome 2"/>
</dbReference>
<reference evidence="8 9" key="1">
    <citation type="submission" date="2020-11" db="EMBL/GenBank/DDBJ databases">
        <authorList>
            <person name="Wallbank WR R."/>
            <person name="Pardo Diaz C."/>
            <person name="Kozak K."/>
            <person name="Martin S."/>
            <person name="Jiggins C."/>
            <person name="Moest M."/>
            <person name="Warren A I."/>
            <person name="Generalovic N T."/>
            <person name="Byers J.R.P. K."/>
            <person name="Montejo-Kovacevich G."/>
            <person name="Yen C E."/>
        </authorList>
    </citation>
    <scope>NUCLEOTIDE SEQUENCE [LARGE SCALE GENOMIC DNA]</scope>
</reference>
<proteinExistence type="inferred from homology"/>
<dbReference type="PANTHER" id="PTHR24276">
    <property type="entry name" value="POLYSERASE-RELATED"/>
    <property type="match status" value="1"/>
</dbReference>
<dbReference type="InterPro" id="IPR050430">
    <property type="entry name" value="Peptidase_S1"/>
</dbReference>
<dbReference type="PROSITE" id="PS50240">
    <property type="entry name" value="TRYPSIN_DOM"/>
    <property type="match status" value="1"/>
</dbReference>
<evidence type="ECO:0000256" key="3">
    <source>
        <dbReference type="ARBA" id="ARBA00022801"/>
    </source>
</evidence>
<gene>
    <name evidence="8" type="ORF">HERILL_LOCUS3553</name>
</gene>
<evidence type="ECO:0000256" key="5">
    <source>
        <dbReference type="ARBA" id="ARBA00023157"/>
    </source>
</evidence>
<dbReference type="PROSITE" id="PS00134">
    <property type="entry name" value="TRYPSIN_HIS"/>
    <property type="match status" value="1"/>
</dbReference>
<feature type="chain" id="PRO_5030957552" description="Peptidase S1 domain-containing protein" evidence="6">
    <location>
        <begin position="21"/>
        <end position="283"/>
    </location>
</feature>
<feature type="domain" description="Peptidase S1" evidence="7">
    <location>
        <begin position="25"/>
        <end position="248"/>
    </location>
</feature>
<dbReference type="OrthoDB" id="10061449at2759"/>
<dbReference type="InterPro" id="IPR043504">
    <property type="entry name" value="Peptidase_S1_PA_chymotrypsin"/>
</dbReference>
<dbReference type="InParanoid" id="A0A7R8YSB5"/>
<dbReference type="PRINTS" id="PR00722">
    <property type="entry name" value="CHYMOTRYPSIN"/>
</dbReference>
<evidence type="ECO:0000256" key="1">
    <source>
        <dbReference type="ARBA" id="ARBA00007664"/>
    </source>
</evidence>
<organism evidence="8 9">
    <name type="scientific">Hermetia illucens</name>
    <name type="common">Black soldier fly</name>
    <dbReference type="NCBI Taxonomy" id="343691"/>
    <lineage>
        <taxon>Eukaryota</taxon>
        <taxon>Metazoa</taxon>
        <taxon>Ecdysozoa</taxon>
        <taxon>Arthropoda</taxon>
        <taxon>Hexapoda</taxon>
        <taxon>Insecta</taxon>
        <taxon>Pterygota</taxon>
        <taxon>Neoptera</taxon>
        <taxon>Endopterygota</taxon>
        <taxon>Diptera</taxon>
        <taxon>Brachycera</taxon>
        <taxon>Stratiomyomorpha</taxon>
        <taxon>Stratiomyidae</taxon>
        <taxon>Hermetiinae</taxon>
        <taxon>Hermetia</taxon>
    </lineage>
</organism>
<dbReference type="InterPro" id="IPR001254">
    <property type="entry name" value="Trypsin_dom"/>
</dbReference>
<dbReference type="OMA" id="ERRNICG"/>
<keyword evidence="3" id="KW-0378">Hydrolase</keyword>
<feature type="signal peptide" evidence="6">
    <location>
        <begin position="1"/>
        <end position="20"/>
    </location>
</feature>
<dbReference type="Pfam" id="PF00089">
    <property type="entry name" value="Trypsin"/>
    <property type="match status" value="1"/>
</dbReference>
<dbReference type="InterPro" id="IPR009003">
    <property type="entry name" value="Peptidase_S1_PA"/>
</dbReference>
<dbReference type="PANTHER" id="PTHR24276:SF98">
    <property type="entry name" value="FI18310P1-RELATED"/>
    <property type="match status" value="1"/>
</dbReference>
<dbReference type="EMBL" id="LR899010">
    <property type="protein sequence ID" value="CAD7080399.1"/>
    <property type="molecule type" value="Genomic_DNA"/>
</dbReference>
<keyword evidence="4" id="KW-0720">Serine protease</keyword>
<name>A0A7R8YSB5_HERIL</name>
<dbReference type="GO" id="GO:0004252">
    <property type="term" value="F:serine-type endopeptidase activity"/>
    <property type="evidence" value="ECO:0007669"/>
    <property type="project" value="InterPro"/>
</dbReference>
<dbReference type="InterPro" id="IPR018114">
    <property type="entry name" value="TRYPSIN_HIS"/>
</dbReference>
<evidence type="ECO:0000256" key="4">
    <source>
        <dbReference type="ARBA" id="ARBA00022825"/>
    </source>
</evidence>
<keyword evidence="6" id="KW-0732">Signal</keyword>
<dbReference type="SUPFAM" id="SSF50494">
    <property type="entry name" value="Trypsin-like serine proteases"/>
    <property type="match status" value="1"/>
</dbReference>
<accession>A0A7R8YSB5</accession>
<keyword evidence="2" id="KW-0645">Protease</keyword>
<sequence>MIKFALIFYCFVIGFEQGASKKQRIMNGTEATRGQFPFMISIQLPYERRNICGGALISAGWVMTAAHCTRHLYMHIVLIAGLLDSIDFDEGYQVRRVKSAHFPGEYPAPGNEHDISLVQPTELFSETQFIKFLPYQRCNISLGDHVTIMGWGIFNQYGEAPKILQWASAEVNEVEICGGDENEVLTSVFTCIRGNKKLSMARQGDSGSPGIYNGKIFGVVSMGIPTDSYGTYYTKTSTYHDWILRTIGKGSVRTLRKASRGCSLFDYSIWFYVCLAALLRVLY</sequence>
<comment type="similarity">
    <text evidence="1">Belongs to the peptidase S1 family.</text>
</comment>
<evidence type="ECO:0000256" key="6">
    <source>
        <dbReference type="SAM" id="SignalP"/>
    </source>
</evidence>
<dbReference type="Gene3D" id="2.40.10.10">
    <property type="entry name" value="Trypsin-like serine proteases"/>
    <property type="match status" value="1"/>
</dbReference>
<evidence type="ECO:0000313" key="8">
    <source>
        <dbReference type="EMBL" id="CAD7080399.1"/>
    </source>
</evidence>
<keyword evidence="9" id="KW-1185">Reference proteome</keyword>
<evidence type="ECO:0000256" key="2">
    <source>
        <dbReference type="ARBA" id="ARBA00022670"/>
    </source>
</evidence>
<dbReference type="GO" id="GO:0006508">
    <property type="term" value="P:proteolysis"/>
    <property type="evidence" value="ECO:0007669"/>
    <property type="project" value="UniProtKB-KW"/>
</dbReference>
<dbReference type="AlphaFoldDB" id="A0A7R8YSB5"/>
<evidence type="ECO:0000313" key="9">
    <source>
        <dbReference type="Proteomes" id="UP000594454"/>
    </source>
</evidence>
<protein>
    <recommendedName>
        <fullName evidence="7">Peptidase S1 domain-containing protein</fullName>
    </recommendedName>
</protein>
<evidence type="ECO:0000259" key="7">
    <source>
        <dbReference type="PROSITE" id="PS50240"/>
    </source>
</evidence>